<evidence type="ECO:0000256" key="1">
    <source>
        <dbReference type="SAM" id="MobiDB-lite"/>
    </source>
</evidence>
<protein>
    <recommendedName>
        <fullName evidence="4">Co-chaperone Hsc20</fullName>
    </recommendedName>
</protein>
<name>A0ABQ6M8X8_9STRA</name>
<reference evidence="2 3" key="1">
    <citation type="journal article" date="2023" name="Commun. Biol.">
        <title>Genome analysis of Parmales, the sister group of diatoms, reveals the evolutionary specialization of diatoms from phago-mixotrophs to photoautotrophs.</title>
        <authorList>
            <person name="Ban H."/>
            <person name="Sato S."/>
            <person name="Yoshikawa S."/>
            <person name="Yamada K."/>
            <person name="Nakamura Y."/>
            <person name="Ichinomiya M."/>
            <person name="Sato N."/>
            <person name="Blanc-Mathieu R."/>
            <person name="Endo H."/>
            <person name="Kuwata A."/>
            <person name="Ogata H."/>
        </authorList>
    </citation>
    <scope>NUCLEOTIDE SEQUENCE [LARGE SCALE GENOMIC DNA]</scope>
</reference>
<dbReference type="Proteomes" id="UP001165060">
    <property type="component" value="Unassembled WGS sequence"/>
</dbReference>
<evidence type="ECO:0000313" key="2">
    <source>
        <dbReference type="EMBL" id="GMI21907.1"/>
    </source>
</evidence>
<keyword evidence="3" id="KW-1185">Reference proteome</keyword>
<gene>
    <name evidence="2" type="ORF">TeGR_g14619</name>
</gene>
<proteinExistence type="predicted"/>
<feature type="compositionally biased region" description="Pro residues" evidence="1">
    <location>
        <begin position="47"/>
        <end position="62"/>
    </location>
</feature>
<feature type="region of interest" description="Disordered" evidence="1">
    <location>
        <begin position="42"/>
        <end position="62"/>
    </location>
</feature>
<evidence type="ECO:0000313" key="3">
    <source>
        <dbReference type="Proteomes" id="UP001165060"/>
    </source>
</evidence>
<organism evidence="2 3">
    <name type="scientific">Tetraparma gracilis</name>
    <dbReference type="NCBI Taxonomy" id="2962635"/>
    <lineage>
        <taxon>Eukaryota</taxon>
        <taxon>Sar</taxon>
        <taxon>Stramenopiles</taxon>
        <taxon>Ochrophyta</taxon>
        <taxon>Bolidophyceae</taxon>
        <taxon>Parmales</taxon>
        <taxon>Triparmaceae</taxon>
        <taxon>Tetraparma</taxon>
    </lineage>
</organism>
<accession>A0ABQ6M8X8</accession>
<dbReference type="EMBL" id="BRYB01000064">
    <property type="protein sequence ID" value="GMI21907.1"/>
    <property type="molecule type" value="Genomic_DNA"/>
</dbReference>
<evidence type="ECO:0008006" key="4">
    <source>
        <dbReference type="Google" id="ProtNLM"/>
    </source>
</evidence>
<comment type="caution">
    <text evidence="2">The sequence shown here is derived from an EMBL/GenBank/DDBJ whole genome shotgun (WGS) entry which is preliminary data.</text>
</comment>
<sequence length="216" mass="23373">MPTTALAYHSYRALLPPLLPLDLLAASAASLKSEYRSLMKEFHPDASPAPSPSAPLPPLPLPHSPSAPVLPLLGSAYYAQHLSSHPSDAGSLITTSYHSLRSAPSRVLLVEDLVLDFLGPGVEEPATDMELLEYSMDVNMELGAAGEPQLAEMRKEAEARMRTVLDEMGGAYGEFQALCAADGWEGSAGEVRARVGDYRYLERILDRIAERGEELE</sequence>